<sequence length="90" mass="10203">MVCLTRRIRVHKVRGGNNPTKYSMTCLTKVLWIPEIILLLGDQKSLTTTDKMLRPLNYGRTILHHTTYSEAGLLELTQSHKSPGRGQKVS</sequence>
<dbReference type="EMBL" id="WNYA01000001">
    <property type="protein sequence ID" value="KAG8599258.1"/>
    <property type="molecule type" value="Genomic_DNA"/>
</dbReference>
<protein>
    <submittedName>
        <fullName evidence="1">Uncharacterized protein</fullName>
    </submittedName>
</protein>
<evidence type="ECO:0000313" key="1">
    <source>
        <dbReference type="EMBL" id="KAG8599258.1"/>
    </source>
</evidence>
<dbReference type="AlphaFoldDB" id="A0AAV7DTJ3"/>
<name>A0AAV7DTJ3_ENGPU</name>
<accession>A0AAV7DTJ3</accession>
<organism evidence="1 2">
    <name type="scientific">Engystomops pustulosus</name>
    <name type="common">Tungara frog</name>
    <name type="synonym">Physalaemus pustulosus</name>
    <dbReference type="NCBI Taxonomy" id="76066"/>
    <lineage>
        <taxon>Eukaryota</taxon>
        <taxon>Metazoa</taxon>
        <taxon>Chordata</taxon>
        <taxon>Craniata</taxon>
        <taxon>Vertebrata</taxon>
        <taxon>Euteleostomi</taxon>
        <taxon>Amphibia</taxon>
        <taxon>Batrachia</taxon>
        <taxon>Anura</taxon>
        <taxon>Neobatrachia</taxon>
        <taxon>Hyloidea</taxon>
        <taxon>Leptodactylidae</taxon>
        <taxon>Leiuperinae</taxon>
        <taxon>Engystomops</taxon>
    </lineage>
</organism>
<gene>
    <name evidence="1" type="ORF">GDO81_002967</name>
</gene>
<evidence type="ECO:0000313" key="2">
    <source>
        <dbReference type="Proteomes" id="UP000824782"/>
    </source>
</evidence>
<proteinExistence type="predicted"/>
<reference evidence="1" key="1">
    <citation type="thesis" date="2020" institute="ProQuest LLC" country="789 East Eisenhower Parkway, Ann Arbor, MI, USA">
        <title>Comparative Genomics and Chromosome Evolution.</title>
        <authorList>
            <person name="Mudd A.B."/>
        </authorList>
    </citation>
    <scope>NUCLEOTIDE SEQUENCE</scope>
    <source>
        <strain evidence="1">237g6f4</strain>
        <tissue evidence="1">Blood</tissue>
    </source>
</reference>
<comment type="caution">
    <text evidence="1">The sequence shown here is derived from an EMBL/GenBank/DDBJ whole genome shotgun (WGS) entry which is preliminary data.</text>
</comment>
<keyword evidence="2" id="KW-1185">Reference proteome</keyword>
<dbReference type="Proteomes" id="UP000824782">
    <property type="component" value="Unassembled WGS sequence"/>
</dbReference>